<evidence type="ECO:0000256" key="7">
    <source>
        <dbReference type="ARBA" id="ARBA00022801"/>
    </source>
</evidence>
<protein>
    <recommendedName>
        <fullName evidence="14">Lysosomal acid phosphatase</fullName>
        <ecNumber evidence="4">3.1.3.2</ecNumber>
    </recommendedName>
</protein>
<evidence type="ECO:0000256" key="2">
    <source>
        <dbReference type="ARBA" id="ARBA00004227"/>
    </source>
</evidence>
<dbReference type="RefSeq" id="XP_029942995.1">
    <property type="nucleotide sequence ID" value="XM_030087135.1"/>
</dbReference>
<evidence type="ECO:0000256" key="6">
    <source>
        <dbReference type="ARBA" id="ARBA00022729"/>
    </source>
</evidence>
<dbReference type="FunFam" id="3.40.50.1240:FF:000010">
    <property type="entry name" value="Prostatic acid phosphatase"/>
    <property type="match status" value="1"/>
</dbReference>
<evidence type="ECO:0000313" key="17">
    <source>
        <dbReference type="Ensembl" id="ENSSFAP00005041929.1"/>
    </source>
</evidence>
<dbReference type="InterPro" id="IPR033379">
    <property type="entry name" value="Acid_Pase_AS"/>
</dbReference>
<sequence length="418" mass="47304">MAPAAALLLLSAAAVWSLAAAERKLVFVTVLFRHGDRSPVRAYPTDPYQESSWPQGFGQLSQEGMRQHFELGQFLRTRYKDFLNESYDRHEVWVRSTDYDRTLMSAQANLAGLYPPSGHQVFNPDLKWQPIPVHTVPQDQDRILIFPQNNCPRYSQLMNETEHTEEFKNITAQYQDFIEFITNKTGQNNTSVETVWNVQDTLFCESRHNMTPPDWVTPDVLQKLRVLKDFGFLVTFGVHKQVEKSRLQGGMLLAEIVKDLSQMASWDPKQRLKLKMLSAHDTTLVALQSSLNVYGGKQPPYASCHMVELYREDDGSPSVAMLFRNDSGVPPYPLQLPGCGFYCPLDRFLNLTAPSISSDRDRECQLPAEGAESGVLLVLALSSCSLLLLIVLLMAVLCWRKTPMVTRGYQHVDAGDES</sequence>
<evidence type="ECO:0000256" key="15">
    <source>
        <dbReference type="SAM" id="Phobius"/>
    </source>
</evidence>
<evidence type="ECO:0000313" key="18">
    <source>
        <dbReference type="Proteomes" id="UP000472267"/>
    </source>
</evidence>
<dbReference type="OrthoDB" id="258392at2759"/>
<keyword evidence="10" id="KW-1015">Disulfide bond</keyword>
<dbReference type="PROSITE" id="PS00778">
    <property type="entry name" value="HIS_ACID_PHOSPHAT_2"/>
    <property type="match status" value="1"/>
</dbReference>
<name>A0A672ILF2_SALFA</name>
<dbReference type="InterPro" id="IPR050645">
    <property type="entry name" value="Histidine_acid_phosphatase"/>
</dbReference>
<evidence type="ECO:0000256" key="9">
    <source>
        <dbReference type="ARBA" id="ARBA00023136"/>
    </source>
</evidence>
<dbReference type="AlphaFoldDB" id="A0A672ILF2"/>
<dbReference type="GeneID" id="115385055"/>
<keyword evidence="18" id="KW-1185">Reference proteome</keyword>
<keyword evidence="12" id="KW-0458">Lysosome</keyword>
<evidence type="ECO:0000256" key="1">
    <source>
        <dbReference type="ARBA" id="ARBA00000032"/>
    </source>
</evidence>
<reference evidence="17" key="2">
    <citation type="submission" date="2025-09" db="UniProtKB">
        <authorList>
            <consortium name="Ensembl"/>
        </authorList>
    </citation>
    <scope>IDENTIFICATION</scope>
</reference>
<evidence type="ECO:0000256" key="13">
    <source>
        <dbReference type="ARBA" id="ARBA00037852"/>
    </source>
</evidence>
<feature type="transmembrane region" description="Helical" evidence="15">
    <location>
        <begin position="374"/>
        <end position="399"/>
    </location>
</feature>
<dbReference type="Gene3D" id="3.40.50.1240">
    <property type="entry name" value="Phosphoglycerate mutase-like"/>
    <property type="match status" value="1"/>
</dbReference>
<comment type="catalytic activity">
    <reaction evidence="1">
        <text>a phosphate monoester + H2O = an alcohol + phosphate</text>
        <dbReference type="Rhea" id="RHEA:15017"/>
        <dbReference type="ChEBI" id="CHEBI:15377"/>
        <dbReference type="ChEBI" id="CHEBI:30879"/>
        <dbReference type="ChEBI" id="CHEBI:43474"/>
        <dbReference type="ChEBI" id="CHEBI:67140"/>
        <dbReference type="EC" id="3.1.3.2"/>
    </reaction>
</comment>
<dbReference type="Pfam" id="PF00328">
    <property type="entry name" value="His_Phos_2"/>
    <property type="match status" value="1"/>
</dbReference>
<dbReference type="GO" id="GO:0043202">
    <property type="term" value="C:lysosomal lumen"/>
    <property type="evidence" value="ECO:0007669"/>
    <property type="project" value="UniProtKB-SubCell"/>
</dbReference>
<gene>
    <name evidence="17" type="primary">acp2</name>
</gene>
<dbReference type="GO" id="GO:0005765">
    <property type="term" value="C:lysosomal membrane"/>
    <property type="evidence" value="ECO:0007669"/>
    <property type="project" value="UniProtKB-SubCell"/>
</dbReference>
<dbReference type="GO" id="GO:0003993">
    <property type="term" value="F:acid phosphatase activity"/>
    <property type="evidence" value="ECO:0007669"/>
    <property type="project" value="UniProtKB-EC"/>
</dbReference>
<dbReference type="GO" id="GO:0007040">
    <property type="term" value="P:lysosome organization"/>
    <property type="evidence" value="ECO:0007669"/>
    <property type="project" value="TreeGrafter"/>
</dbReference>
<dbReference type="InParanoid" id="A0A672ILF2"/>
<dbReference type="Ensembl" id="ENSSFAT00005043456.1">
    <property type="protein sequence ID" value="ENSSFAP00005041929.1"/>
    <property type="gene ID" value="ENSSFAG00005020804.1"/>
</dbReference>
<keyword evidence="11" id="KW-0325">Glycoprotein</keyword>
<feature type="signal peptide" evidence="16">
    <location>
        <begin position="1"/>
        <end position="21"/>
    </location>
</feature>
<evidence type="ECO:0000256" key="8">
    <source>
        <dbReference type="ARBA" id="ARBA00022989"/>
    </source>
</evidence>
<evidence type="ECO:0000256" key="11">
    <source>
        <dbReference type="ARBA" id="ARBA00023180"/>
    </source>
</evidence>
<dbReference type="InterPro" id="IPR029033">
    <property type="entry name" value="His_PPase_superfam"/>
</dbReference>
<keyword evidence="7" id="KW-0378">Hydrolase</keyword>
<evidence type="ECO:0000256" key="12">
    <source>
        <dbReference type="ARBA" id="ARBA00023228"/>
    </source>
</evidence>
<keyword evidence="6 16" id="KW-0732">Signal</keyword>
<dbReference type="SUPFAM" id="SSF53254">
    <property type="entry name" value="Phosphoglycerate mutase-like"/>
    <property type="match status" value="1"/>
</dbReference>
<keyword evidence="5 15" id="KW-0812">Transmembrane</keyword>
<dbReference type="Proteomes" id="UP000472267">
    <property type="component" value="Unassembled WGS sequence"/>
</dbReference>
<feature type="chain" id="PRO_5025543104" description="Lysosomal acid phosphatase" evidence="16">
    <location>
        <begin position="22"/>
        <end position="418"/>
    </location>
</feature>
<evidence type="ECO:0000256" key="14">
    <source>
        <dbReference type="ARBA" id="ARBA00039422"/>
    </source>
</evidence>
<dbReference type="InterPro" id="IPR000560">
    <property type="entry name" value="His_Pase_clade-2"/>
</dbReference>
<keyword evidence="8 15" id="KW-1133">Transmembrane helix</keyword>
<dbReference type="PANTHER" id="PTHR11567:SF180">
    <property type="entry name" value="LYSOSOMAL ACID PHOSPHATASE"/>
    <property type="match status" value="1"/>
</dbReference>
<evidence type="ECO:0000256" key="5">
    <source>
        <dbReference type="ARBA" id="ARBA00022692"/>
    </source>
</evidence>
<evidence type="ECO:0000256" key="10">
    <source>
        <dbReference type="ARBA" id="ARBA00023157"/>
    </source>
</evidence>
<proteinExistence type="inferred from homology"/>
<evidence type="ECO:0000256" key="3">
    <source>
        <dbReference type="ARBA" id="ARBA00005375"/>
    </source>
</evidence>
<evidence type="ECO:0000256" key="16">
    <source>
        <dbReference type="SAM" id="SignalP"/>
    </source>
</evidence>
<accession>A0A672ILF2</accession>
<organism evidence="17 18">
    <name type="scientific">Salarias fasciatus</name>
    <name type="common">Jewelled blenny</name>
    <name type="synonym">Blennius fasciatus</name>
    <dbReference type="NCBI Taxonomy" id="181472"/>
    <lineage>
        <taxon>Eukaryota</taxon>
        <taxon>Metazoa</taxon>
        <taxon>Chordata</taxon>
        <taxon>Craniata</taxon>
        <taxon>Vertebrata</taxon>
        <taxon>Euteleostomi</taxon>
        <taxon>Actinopterygii</taxon>
        <taxon>Neopterygii</taxon>
        <taxon>Teleostei</taxon>
        <taxon>Neoteleostei</taxon>
        <taxon>Acanthomorphata</taxon>
        <taxon>Ovalentaria</taxon>
        <taxon>Blenniimorphae</taxon>
        <taxon>Blenniiformes</taxon>
        <taxon>Blennioidei</taxon>
        <taxon>Blenniidae</taxon>
        <taxon>Salariinae</taxon>
        <taxon>Salarias</taxon>
    </lineage>
</organism>
<comment type="similarity">
    <text evidence="3">Belongs to the histidine acid phosphatase family.</text>
</comment>
<dbReference type="EC" id="3.1.3.2" evidence="4"/>
<dbReference type="PANTHER" id="PTHR11567">
    <property type="entry name" value="ACID PHOSPHATASE-RELATED"/>
    <property type="match status" value="1"/>
</dbReference>
<dbReference type="CDD" id="cd07061">
    <property type="entry name" value="HP_HAP_like"/>
    <property type="match status" value="1"/>
</dbReference>
<dbReference type="OMA" id="DPHQESD"/>
<evidence type="ECO:0000256" key="4">
    <source>
        <dbReference type="ARBA" id="ARBA00012646"/>
    </source>
</evidence>
<dbReference type="PROSITE" id="PS00616">
    <property type="entry name" value="HIS_ACID_PHOSPHAT_1"/>
    <property type="match status" value="1"/>
</dbReference>
<comment type="subcellular location">
    <subcellularLocation>
        <location evidence="2">Lysosome lumen</location>
    </subcellularLocation>
    <subcellularLocation>
        <location evidence="13">Lysosome membrane</location>
        <topology evidence="13">Single-pass membrane protein</topology>
        <orientation evidence="13">Lumenal side</orientation>
    </subcellularLocation>
</comment>
<reference evidence="17" key="1">
    <citation type="submission" date="2025-08" db="UniProtKB">
        <authorList>
            <consortium name="Ensembl"/>
        </authorList>
    </citation>
    <scope>IDENTIFICATION</scope>
</reference>
<keyword evidence="9 15" id="KW-0472">Membrane</keyword>